<evidence type="ECO:0000313" key="2">
    <source>
        <dbReference type="EMBL" id="QCB94351.1"/>
    </source>
</evidence>
<dbReference type="KEGG" id="celz:E5225_13095"/>
<keyword evidence="1" id="KW-1133">Transmembrane helix</keyword>
<accession>A0A4P7SKG7</accession>
<reference evidence="2 3" key="1">
    <citation type="submission" date="2019-04" db="EMBL/GenBank/DDBJ databases">
        <title>Isolation and identification of Cellulomonas shaoxiangyii sp. Nov. isolated from feces of the Tibetan antelopes (Pantholops hodgsonii) in the Qinghai-Tibet plateau of China.</title>
        <authorList>
            <person name="Tian Z."/>
        </authorList>
    </citation>
    <scope>NUCLEOTIDE SEQUENCE [LARGE SCALE GENOMIC DNA]</scope>
    <source>
        <strain evidence="2 3">Z28</strain>
    </source>
</reference>
<evidence type="ECO:0000256" key="1">
    <source>
        <dbReference type="SAM" id="Phobius"/>
    </source>
</evidence>
<keyword evidence="1" id="KW-0472">Membrane</keyword>
<dbReference type="AlphaFoldDB" id="A0A4P7SKG7"/>
<feature type="transmembrane region" description="Helical" evidence="1">
    <location>
        <begin position="6"/>
        <end position="29"/>
    </location>
</feature>
<dbReference type="Proteomes" id="UP000296469">
    <property type="component" value="Chromosome"/>
</dbReference>
<keyword evidence="3" id="KW-1185">Reference proteome</keyword>
<proteinExistence type="predicted"/>
<name>A0A4P7SKG7_9CELL</name>
<dbReference type="RefSeq" id="WP_135973197.1">
    <property type="nucleotide sequence ID" value="NZ_CP039291.1"/>
</dbReference>
<dbReference type="EMBL" id="CP039291">
    <property type="protein sequence ID" value="QCB94351.1"/>
    <property type="molecule type" value="Genomic_DNA"/>
</dbReference>
<evidence type="ECO:0000313" key="3">
    <source>
        <dbReference type="Proteomes" id="UP000296469"/>
    </source>
</evidence>
<feature type="transmembrane region" description="Helical" evidence="1">
    <location>
        <begin position="91"/>
        <end position="110"/>
    </location>
</feature>
<dbReference type="OrthoDB" id="3232343at2"/>
<sequence>MQPPTTALLARGAATFLLGAVVGVLGTLMHRAIRPWGLVLCVLLVLVAVLTARAWGGWPTYVGAVGGLFLSTQVLAGEGPGGDVLVPGTDLWGWGWLLGALLAVVLVALVPRRWVQDDPAPGGSPGHPLP</sequence>
<gene>
    <name evidence="2" type="ORF">E5225_13095</name>
</gene>
<organism evidence="2 3">
    <name type="scientific">Cellulomonas shaoxiangyii</name>
    <dbReference type="NCBI Taxonomy" id="2566013"/>
    <lineage>
        <taxon>Bacteria</taxon>
        <taxon>Bacillati</taxon>
        <taxon>Actinomycetota</taxon>
        <taxon>Actinomycetes</taxon>
        <taxon>Micrococcales</taxon>
        <taxon>Cellulomonadaceae</taxon>
        <taxon>Cellulomonas</taxon>
    </lineage>
</organism>
<keyword evidence="1" id="KW-0812">Transmembrane</keyword>
<protein>
    <submittedName>
        <fullName evidence="2">Uncharacterized protein</fullName>
    </submittedName>
</protein>
<feature type="transmembrane region" description="Helical" evidence="1">
    <location>
        <begin position="36"/>
        <end position="55"/>
    </location>
</feature>